<feature type="compositionally biased region" description="Gly residues" evidence="9">
    <location>
        <begin position="1717"/>
        <end position="1726"/>
    </location>
</feature>
<dbReference type="Proteomes" id="UP000585614">
    <property type="component" value="Unassembled WGS sequence"/>
</dbReference>
<feature type="compositionally biased region" description="Gly residues" evidence="9">
    <location>
        <begin position="1670"/>
        <end position="1679"/>
    </location>
</feature>
<feature type="signal peptide" evidence="10">
    <location>
        <begin position="1"/>
        <end position="25"/>
    </location>
</feature>
<feature type="chain" id="PRO_5029882227" evidence="10">
    <location>
        <begin position="26"/>
        <end position="2559"/>
    </location>
</feature>
<dbReference type="FunFam" id="3.40.50.410:FF:000023">
    <property type="entry name" value="Collagen type VI alpha 3 chain"/>
    <property type="match status" value="1"/>
</dbReference>
<feature type="domain" description="VWFA" evidence="11">
    <location>
        <begin position="1229"/>
        <end position="1415"/>
    </location>
</feature>
<evidence type="ECO:0000256" key="8">
    <source>
        <dbReference type="ARBA" id="ARBA00023157"/>
    </source>
</evidence>
<dbReference type="SUPFAM" id="SSF57362">
    <property type="entry name" value="BPTI-like"/>
    <property type="match status" value="1"/>
</dbReference>
<evidence type="ECO:0000256" key="7">
    <source>
        <dbReference type="ARBA" id="ARBA00023119"/>
    </source>
</evidence>
<dbReference type="CDD" id="cd01481">
    <property type="entry name" value="vWA_collagen_alpha3-VI-like"/>
    <property type="match status" value="2"/>
</dbReference>
<accession>A0A7J7YHJ1</accession>
<dbReference type="FunFam" id="4.10.410.10:FF:000007">
    <property type="entry name" value="Collagen type VI alpha 3 chain"/>
    <property type="match status" value="1"/>
</dbReference>
<dbReference type="CDD" id="cd00198">
    <property type="entry name" value="vWFA"/>
    <property type="match status" value="1"/>
</dbReference>
<evidence type="ECO:0000256" key="1">
    <source>
        <dbReference type="ARBA" id="ARBA00004498"/>
    </source>
</evidence>
<organism evidence="14 15">
    <name type="scientific">Rhinolophus ferrumequinum</name>
    <name type="common">Greater horseshoe bat</name>
    <dbReference type="NCBI Taxonomy" id="59479"/>
    <lineage>
        <taxon>Eukaryota</taxon>
        <taxon>Metazoa</taxon>
        <taxon>Chordata</taxon>
        <taxon>Craniata</taxon>
        <taxon>Vertebrata</taxon>
        <taxon>Euteleostomi</taxon>
        <taxon>Mammalia</taxon>
        <taxon>Eutheria</taxon>
        <taxon>Laurasiatheria</taxon>
        <taxon>Chiroptera</taxon>
        <taxon>Yinpterochiroptera</taxon>
        <taxon>Rhinolophoidea</taxon>
        <taxon>Rhinolophidae</taxon>
        <taxon>Rhinolophinae</taxon>
        <taxon>Rhinolophus</taxon>
    </lineage>
</organism>
<dbReference type="CDD" id="cd00063">
    <property type="entry name" value="FN3"/>
    <property type="match status" value="1"/>
</dbReference>
<dbReference type="SMART" id="SM00131">
    <property type="entry name" value="KU"/>
    <property type="match status" value="1"/>
</dbReference>
<keyword evidence="2" id="KW-0964">Secreted</keyword>
<dbReference type="FunFam" id="3.40.50.410:FF:000037">
    <property type="entry name" value="Collagen type VI alpha 3 chain"/>
    <property type="match status" value="1"/>
</dbReference>
<feature type="compositionally biased region" description="Basic and acidic residues" evidence="9">
    <location>
        <begin position="1680"/>
        <end position="1706"/>
    </location>
</feature>
<sequence length="2559" mass="275607">MRKHRHLPLVAIFGLFLSGFSLTRAQQQAVIEVNKRDIVFLVDGSSALGAPTFAAIRDFIAKVIQKLEIGQDLIQVSVAQYADTVRPEFNFNSYPSKKEVISAVRKMKAMGGSALYTGSALDYVQNNLFTSAAGYRAAEGVPKLLVLITGGKSLDDISQPAQELKKSGIMCFAVGSKAADQAELEEMAFDSSLVFTPAEFLPTPLQGMLPSLLAPLRTLSGTTEESKRDILFLFDGSANLLGQFAAARDFLYKVIDELDVKPDGTRIAVAQYSNDVRVESNFDQHQNKPEILNVVKRMKLKTGKVLKLGYALDYAQRYIFVESAGSRIEEGVPQLLVLLVAGKSSDSVDVSARNLKETSVVPLVLQAKNADPAELEQIVPSAAFVLTAESLPKIGDLQPEVVKFVNLVKNGVSTPVSGEKDVVFLLDGSDGVRNGFPLLKEFVQRVVESLDVGPDRVRVALVQYSDRTRPEFYLNSYMDQQSVISAIHRLSLLRGPTPNTGAALDFALRNVLTKTAGSRIEDGVPQLLIVLTAAPSGDDVRGPSVNVKRGGAVPIGIGIGSADTAEMQTISFMPDFAVAVPTFRQLGDIQQDISQRVTQLSREEVTRLRSTMVPPPSPGVGNKKDVVFLIDGSQNASPEFQYIRNLIERLVDSLDVDFDTTRVAVVQFSEDPTVEFLLNAHSSKDEVQNAVRRLRPKGGRQINTGRALEYVVRNIFKRPQGSRIEEGVPQFLVLISSGKSGDEVGDAAVELKQSRVAPLAIARHTDREELVQISLSPEYVFSVSTFRELPSLEQQLLTPITTLTSEQIQRILSSTQYPPTVESDAADIVFLIDSSDGVGADNIAHIRDFIMKIVRRLSVGPNKVRIGLVQFSNEAFPEFYLKTYKSQASVLDAIHRLRFRGGSPLNTGKALEFVARNLFVKSAGSRIEDGVPQHLVLFLGGKSQDDVSRFSQVIRSSGIVSLGVGTRNIDRTELQTITNDPRLIFMVREFRDTPNLEDRILNAFGPSRVTPAPPGMVTPFPPRTDTRKADIVFLLDGSINFQKNSFQEVLHFVSEIVDTVYGEDASIQIGLVQYNSDPTDEFFLKDFSTKQQIISAINKVVYKGGRHANTKVGIEHLQQYHFVPEAGSRLDQRVPQIAFVIMGGKSMEDAQEASLALTQSGVKVFAVGLGNTDSVEVGKIASNSATAFRVGNVQKLSELKEQVLETLDGAMHETLCPGVTDISRACNLDVILGFDGSRTQNVFVAQKGLESKVDAVLNRLSQMQRLSCGGGQTPTVRVAVVASTPAGPVEAFDFAGYQPELLEKFRHMRSQHPYVLTADALKVYQSKFRQASPDSVKVVIHFTDGADGDLADLQRASEALREEGVRALILVGLERVANMEQLAQLEFGRGFAYNRPLGVNLLDLDYELVEQLDNIAEKACCGVPCKCSGERGDRGPIGSIGPKGISGEDGYRGYPGDEGGPGERGPPGVNGTQGFQGCPGQRGIKGSRGFPGEKGELGEIGLDGLDGEDGDKGLPGSSGENGSPGRRGDKGPKGDKGERGDAGIRGDPGESGRDSQQRGPKGETGDIGPMGLPGRDGVPGSPGEPGKDGGFGRRGPVGAKGNKGGVGQPGSVGEQGTRGAQGPPGPTGPPGLIGEQGIPGPRGSGGTPGAPGERGRTGPLGRKGEPGDPGPKGGLGSRGPRGETGEDGRDGVGSDGRKGKKGERGFPGHPGPKGTSGEPGTGGAPGPKGIRGRRGNSGPPGTVGQKGDPGYPGPSGHKGNRGDSIDQCALVQSIKDKCPCCYGPQECPVFPTELAFALDTSEGVTSDAFGRMRDVLLKIVGDLTIAESNCPRGARVAVVTYNNEVTTEIRFADSKKKSALLESIRNLQVSLTSKQQSLETAMSFVARNTFKRVRNGFLMRKVAVFFSNKPTRASPQLREAVLKLSDAGITPLFLTNQEDRQLINALQINNTAVGHALVLPSRRDLTDFLKNVLTCHICLDICNIDPSCGFGSWRPAFRDRRAAGSDVDIDMAFILDSAETTTLFQFNEMKKYIGYLVRQLDVSPDPKASQHFARIAVVQHAPYASVGNASVPPVKVEFSLTDYGSKEKLVDFLGSRMTQLQGTRALGSAIQYTVENVFESAPNPRDLKIVVLMLTGEVPKSQLEEAQRAILQAKCRGYFFVILGIGRKVNVKEVYSFASEPNDVFFKLVDKSTELNEEPLMRFGRLLPSFVNSENAFYLSPDIRKQCDWFQGDQPAKTLLKFGHKQVNILNNVTSSPTSKPLTKTKPVTATEPVTTTTKPVTTVNLPAPAKSVPAKPATTRPVAAKPETAQSDTVRPAVAAKPVAAKPAAVKPAAVRPPTAAKPVAVKPEAPKLQAARPATTKPAMAKPMGKPSGEVQVSEITENSAKLHWDRPEPSSPYFYDLTVTSAHDQSLVLKQNVTVTDRVIGGLRAGQTYHVAVVCYLRSQVRATYRGSFSTKKTQPPPPQPAKLAASSTINLMVSTEPLAGNERDICKLPREEGTCRKFILKWYYDSQTNSCARFWYGGCGGNENRFNSQKECEKVCAPGLVNPGVINAIGT</sequence>
<dbReference type="CDD" id="cd22629">
    <property type="entry name" value="Kunitz_collagen_alpha3_VI"/>
    <property type="match status" value="1"/>
</dbReference>
<dbReference type="PANTHER" id="PTHR24020">
    <property type="entry name" value="COLLAGEN ALPHA"/>
    <property type="match status" value="1"/>
</dbReference>
<dbReference type="PRINTS" id="PR00453">
    <property type="entry name" value="VWFADOMAIN"/>
</dbReference>
<dbReference type="InterPro" id="IPR020901">
    <property type="entry name" value="Prtase_inh_Kunz-CS"/>
</dbReference>
<dbReference type="FunFam" id="3.40.50.410:FF:000021">
    <property type="entry name" value="Collagen, type VI, alpha 3"/>
    <property type="match status" value="1"/>
</dbReference>
<feature type="compositionally biased region" description="Gly residues" evidence="9">
    <location>
        <begin position="1601"/>
        <end position="1610"/>
    </location>
</feature>
<keyword evidence="5" id="KW-0677">Repeat</keyword>
<evidence type="ECO:0000259" key="11">
    <source>
        <dbReference type="PROSITE" id="PS50234"/>
    </source>
</evidence>
<comment type="caution">
    <text evidence="14">The sequence shown here is derived from an EMBL/GenBank/DDBJ whole genome shotgun (WGS) entry which is preliminary data.</text>
</comment>
<dbReference type="Pfam" id="PF01391">
    <property type="entry name" value="Collagen"/>
    <property type="match status" value="2"/>
</dbReference>
<evidence type="ECO:0000256" key="10">
    <source>
        <dbReference type="SAM" id="SignalP"/>
    </source>
</evidence>
<dbReference type="FunFam" id="3.40.50.410:FF:000003">
    <property type="entry name" value="Collagen type VI alpha 3 chain"/>
    <property type="match status" value="4"/>
</dbReference>
<reference evidence="14 15" key="1">
    <citation type="journal article" date="2020" name="Nature">
        <title>Six reference-quality genomes reveal evolution of bat adaptations.</title>
        <authorList>
            <person name="Jebb D."/>
            <person name="Huang Z."/>
            <person name="Pippel M."/>
            <person name="Hughes G.M."/>
            <person name="Lavrichenko K."/>
            <person name="Devanna P."/>
            <person name="Winkler S."/>
            <person name="Jermiin L.S."/>
            <person name="Skirmuntt E.C."/>
            <person name="Katzourakis A."/>
            <person name="Burkitt-Gray L."/>
            <person name="Ray D.A."/>
            <person name="Sullivan K.A.M."/>
            <person name="Roscito J.G."/>
            <person name="Kirilenko B.M."/>
            <person name="Davalos L.M."/>
            <person name="Corthals A.P."/>
            <person name="Power M.L."/>
            <person name="Jones G."/>
            <person name="Ransome R.D."/>
            <person name="Dechmann D.K.N."/>
            <person name="Locatelli A.G."/>
            <person name="Puechmaille S.J."/>
            <person name="Fedrigo O."/>
            <person name="Jarvis E.D."/>
            <person name="Hiller M."/>
            <person name="Vernes S.C."/>
            <person name="Myers E.W."/>
            <person name="Teeling E.C."/>
        </authorList>
    </citation>
    <scope>NUCLEOTIDE SEQUENCE [LARGE SCALE GENOMIC DNA]</scope>
    <source>
        <strain evidence="14">MRhiFer1</strain>
        <tissue evidence="14">Lung</tissue>
    </source>
</reference>
<dbReference type="GO" id="GO:0005581">
    <property type="term" value="C:collagen trimer"/>
    <property type="evidence" value="ECO:0007669"/>
    <property type="project" value="UniProtKB-KW"/>
</dbReference>
<dbReference type="PANTHER" id="PTHR24020:SF13">
    <property type="entry name" value="COLLAGEN ALPHA-3(VI) CHAIN"/>
    <property type="match status" value="1"/>
</dbReference>
<evidence type="ECO:0000256" key="9">
    <source>
        <dbReference type="SAM" id="MobiDB-lite"/>
    </source>
</evidence>
<keyword evidence="7 14" id="KW-0176">Collagen</keyword>
<evidence type="ECO:0000256" key="2">
    <source>
        <dbReference type="ARBA" id="ARBA00022525"/>
    </source>
</evidence>
<feature type="domain" description="VWFA" evidence="11">
    <location>
        <begin position="625"/>
        <end position="796"/>
    </location>
</feature>
<evidence type="ECO:0000256" key="5">
    <source>
        <dbReference type="ARBA" id="ARBA00022737"/>
    </source>
</evidence>
<keyword evidence="8" id="KW-1015">Disulfide bond</keyword>
<dbReference type="FunFam" id="2.60.40.10:FF:000723">
    <property type="entry name" value="Collagen type VI alpha 3 chain"/>
    <property type="match status" value="1"/>
</dbReference>
<dbReference type="PROSITE" id="PS00280">
    <property type="entry name" value="BPTI_KUNITZ_1"/>
    <property type="match status" value="1"/>
</dbReference>
<keyword evidence="4 10" id="KW-0732">Signal</keyword>
<dbReference type="Pfam" id="PF00092">
    <property type="entry name" value="VWA"/>
    <property type="match status" value="9"/>
</dbReference>
<evidence type="ECO:0000259" key="13">
    <source>
        <dbReference type="PROSITE" id="PS50853"/>
    </source>
</evidence>
<feature type="compositionally biased region" description="Gly residues" evidence="9">
    <location>
        <begin position="1640"/>
        <end position="1649"/>
    </location>
</feature>
<evidence type="ECO:0000313" key="14">
    <source>
        <dbReference type="EMBL" id="KAF6361288.1"/>
    </source>
</evidence>
<dbReference type="SMART" id="SM00327">
    <property type="entry name" value="VWA"/>
    <property type="match status" value="9"/>
</dbReference>
<dbReference type="InterPro" id="IPR050525">
    <property type="entry name" value="ECM_Assembly_Org"/>
</dbReference>
<dbReference type="InterPro" id="IPR008160">
    <property type="entry name" value="Collagen"/>
</dbReference>
<feature type="region of interest" description="Disordered" evidence="9">
    <location>
        <begin position="1432"/>
        <end position="1762"/>
    </location>
</feature>
<dbReference type="PROSITE" id="PS50853">
    <property type="entry name" value="FN3"/>
    <property type="match status" value="1"/>
</dbReference>
<dbReference type="InterPro" id="IPR002223">
    <property type="entry name" value="Kunitz_BPTI"/>
</dbReference>
<evidence type="ECO:0000256" key="6">
    <source>
        <dbReference type="ARBA" id="ARBA00022889"/>
    </source>
</evidence>
<protein>
    <submittedName>
        <fullName evidence="14">Collagen type VI alpha 3 chain</fullName>
    </submittedName>
</protein>
<keyword evidence="3" id="KW-0272">Extracellular matrix</keyword>
<evidence type="ECO:0000256" key="4">
    <source>
        <dbReference type="ARBA" id="ARBA00022729"/>
    </source>
</evidence>
<dbReference type="GO" id="GO:0004867">
    <property type="term" value="F:serine-type endopeptidase inhibitor activity"/>
    <property type="evidence" value="ECO:0007669"/>
    <property type="project" value="InterPro"/>
</dbReference>
<dbReference type="InterPro" id="IPR002035">
    <property type="entry name" value="VWF_A"/>
</dbReference>
<dbReference type="PRINTS" id="PR00759">
    <property type="entry name" value="BASICPTASE"/>
</dbReference>
<feature type="compositionally biased region" description="Low complexity" evidence="9">
    <location>
        <begin position="1436"/>
        <end position="1445"/>
    </location>
</feature>
<name>A0A7J7YHJ1_RHIFE</name>
<feature type="region of interest" description="Disordered" evidence="9">
    <location>
        <begin position="2280"/>
        <end position="2317"/>
    </location>
</feature>
<dbReference type="CDD" id="cd01450">
    <property type="entry name" value="vWFA_subfamily_ECM"/>
    <property type="match status" value="2"/>
</dbReference>
<dbReference type="FunFam" id="3.40.50.410:FF:000022">
    <property type="entry name" value="Collagen type VI alpha 3 chain"/>
    <property type="match status" value="1"/>
</dbReference>
<gene>
    <name evidence="14" type="ORF">mRhiFer1_003175</name>
</gene>
<dbReference type="SMART" id="SM00060">
    <property type="entry name" value="FN3"/>
    <property type="match status" value="1"/>
</dbReference>
<dbReference type="PROSITE" id="PS50279">
    <property type="entry name" value="BPTI_KUNITZ_2"/>
    <property type="match status" value="1"/>
</dbReference>
<feature type="domain" description="BPTI/Kunitz inhibitor" evidence="12">
    <location>
        <begin position="2494"/>
        <end position="2544"/>
    </location>
</feature>
<dbReference type="InterPro" id="IPR013783">
    <property type="entry name" value="Ig-like_fold"/>
</dbReference>
<feature type="domain" description="VWFA" evidence="11">
    <location>
        <begin position="229"/>
        <end position="401"/>
    </location>
</feature>
<feature type="domain" description="VWFA" evidence="11">
    <location>
        <begin position="37"/>
        <end position="212"/>
    </location>
</feature>
<dbReference type="InterPro" id="IPR003961">
    <property type="entry name" value="FN3_dom"/>
</dbReference>
<keyword evidence="6" id="KW-0130">Cell adhesion</keyword>
<feature type="compositionally biased region" description="Gly residues" evidence="9">
    <location>
        <begin position="1456"/>
        <end position="1465"/>
    </location>
</feature>
<dbReference type="Gene3D" id="4.10.410.10">
    <property type="entry name" value="Pancreatic trypsin inhibitor Kunitz domain"/>
    <property type="match status" value="1"/>
</dbReference>
<proteinExistence type="predicted"/>
<evidence type="ECO:0000313" key="15">
    <source>
        <dbReference type="Proteomes" id="UP000585614"/>
    </source>
</evidence>
<feature type="domain" description="VWFA" evidence="11">
    <location>
        <begin position="421"/>
        <end position="593"/>
    </location>
</feature>
<feature type="domain" description="Fibronectin type-III" evidence="13">
    <location>
        <begin position="2373"/>
        <end position="2464"/>
    </location>
</feature>
<dbReference type="Gene3D" id="2.60.40.10">
    <property type="entry name" value="Immunoglobulins"/>
    <property type="match status" value="1"/>
</dbReference>
<feature type="domain" description="VWFA" evidence="11">
    <location>
        <begin position="827"/>
        <end position="1004"/>
    </location>
</feature>
<comment type="subcellular location">
    <subcellularLocation>
        <location evidence="1">Secreted</location>
        <location evidence="1">Extracellular space</location>
        <location evidence="1">Extracellular matrix</location>
    </subcellularLocation>
</comment>
<dbReference type="InterPro" id="IPR036116">
    <property type="entry name" value="FN3_sf"/>
</dbReference>
<feature type="domain" description="VWFA" evidence="11">
    <location>
        <begin position="1030"/>
        <end position="1207"/>
    </location>
</feature>
<feature type="compositionally biased region" description="Basic and acidic residues" evidence="9">
    <location>
        <begin position="1526"/>
        <end position="1564"/>
    </location>
</feature>
<feature type="domain" description="VWFA" evidence="11">
    <location>
        <begin position="1793"/>
        <end position="1972"/>
    </location>
</feature>
<feature type="domain" description="VWFA" evidence="11">
    <location>
        <begin position="2010"/>
        <end position="2206"/>
    </location>
</feature>
<dbReference type="SUPFAM" id="SSF49265">
    <property type="entry name" value="Fibronectin type III"/>
    <property type="match status" value="1"/>
</dbReference>
<dbReference type="FunFam" id="3.40.50.410:FF:000016">
    <property type="entry name" value="Collagen type VI alpha 3 chain"/>
    <property type="match status" value="1"/>
</dbReference>
<dbReference type="Pfam" id="PF00014">
    <property type="entry name" value="Kunitz_BPTI"/>
    <property type="match status" value="1"/>
</dbReference>
<dbReference type="InterPro" id="IPR036880">
    <property type="entry name" value="Kunitz_BPTI_sf"/>
</dbReference>
<dbReference type="InterPro" id="IPR041900">
    <property type="entry name" value="vWA_collagen_alpha3-VI-like"/>
</dbReference>
<feature type="compositionally biased region" description="Low complexity" evidence="9">
    <location>
        <begin position="2341"/>
        <end position="2353"/>
    </location>
</feature>
<feature type="compositionally biased region" description="Low complexity" evidence="9">
    <location>
        <begin position="2280"/>
        <end position="2298"/>
    </location>
</feature>
<dbReference type="PROSITE" id="PS50234">
    <property type="entry name" value="VWFA"/>
    <property type="match status" value="9"/>
</dbReference>
<dbReference type="Gene3D" id="3.40.50.410">
    <property type="entry name" value="von Willebrand factor, type A domain"/>
    <property type="match status" value="9"/>
</dbReference>
<evidence type="ECO:0000259" key="12">
    <source>
        <dbReference type="PROSITE" id="PS50279"/>
    </source>
</evidence>
<evidence type="ECO:0000256" key="3">
    <source>
        <dbReference type="ARBA" id="ARBA00022530"/>
    </source>
</evidence>
<dbReference type="GO" id="GO:0007155">
    <property type="term" value="P:cell adhesion"/>
    <property type="evidence" value="ECO:0007669"/>
    <property type="project" value="UniProtKB-KW"/>
</dbReference>
<dbReference type="SUPFAM" id="SSF53300">
    <property type="entry name" value="vWA-like"/>
    <property type="match status" value="9"/>
</dbReference>
<feature type="region of interest" description="Disordered" evidence="9">
    <location>
        <begin position="2341"/>
        <end position="2379"/>
    </location>
</feature>
<dbReference type="EMBL" id="JACAGC010000006">
    <property type="protein sequence ID" value="KAF6361288.1"/>
    <property type="molecule type" value="Genomic_DNA"/>
</dbReference>
<dbReference type="InterPro" id="IPR036465">
    <property type="entry name" value="vWFA_dom_sf"/>
</dbReference>